<dbReference type="GO" id="GO:0036064">
    <property type="term" value="C:ciliary basal body"/>
    <property type="evidence" value="ECO:0007669"/>
    <property type="project" value="TreeGrafter"/>
</dbReference>
<accession>A0A7S0DZ95</accession>
<name>A0A7S0DZ95_9CRYP</name>
<evidence type="ECO:0000256" key="1">
    <source>
        <dbReference type="SAM" id="Coils"/>
    </source>
</evidence>
<protein>
    <recommendedName>
        <fullName evidence="3">Sjoegren syndrome nuclear autoantigen 1</fullName>
    </recommendedName>
</protein>
<dbReference type="PANTHER" id="PTHR28661:SF1">
    <property type="entry name" value="MICROTUBULE NUCLEATION FACTOR SSNA1"/>
    <property type="match status" value="1"/>
</dbReference>
<evidence type="ECO:0000313" key="2">
    <source>
        <dbReference type="EMBL" id="CAD8469936.1"/>
    </source>
</evidence>
<organism evidence="2">
    <name type="scientific">Hanusia phi</name>
    <dbReference type="NCBI Taxonomy" id="3032"/>
    <lineage>
        <taxon>Eukaryota</taxon>
        <taxon>Cryptophyceae</taxon>
        <taxon>Pyrenomonadales</taxon>
        <taxon>Geminigeraceae</taxon>
        <taxon>Hanusia</taxon>
    </lineage>
</organism>
<dbReference type="PANTHER" id="PTHR28661">
    <property type="entry name" value="SJOEGREN SYNDROME NUCLEAR AUTOANTIGEN 1"/>
    <property type="match status" value="1"/>
</dbReference>
<proteinExistence type="predicted"/>
<feature type="coiled-coil region" evidence="1">
    <location>
        <begin position="8"/>
        <end position="60"/>
    </location>
</feature>
<reference evidence="2" key="1">
    <citation type="submission" date="2021-01" db="EMBL/GenBank/DDBJ databases">
        <authorList>
            <person name="Corre E."/>
            <person name="Pelletier E."/>
            <person name="Niang G."/>
            <person name="Scheremetjew M."/>
            <person name="Finn R."/>
            <person name="Kale V."/>
            <person name="Holt S."/>
            <person name="Cochrane G."/>
            <person name="Meng A."/>
            <person name="Brown T."/>
            <person name="Cohen L."/>
        </authorList>
    </citation>
    <scope>NUCLEOTIDE SEQUENCE</scope>
    <source>
        <strain evidence="2">CCMP325</strain>
    </source>
</reference>
<keyword evidence="1" id="KW-0175">Coiled coil</keyword>
<dbReference type="EMBL" id="HBEO01003818">
    <property type="protein sequence ID" value="CAD8469936.1"/>
    <property type="molecule type" value="Transcribed_RNA"/>
</dbReference>
<dbReference type="AlphaFoldDB" id="A0A7S0DZ95"/>
<evidence type="ECO:0008006" key="3">
    <source>
        <dbReference type="Google" id="ProtNLM"/>
    </source>
</evidence>
<gene>
    <name evidence="2" type="ORF">HPHI1048_LOCUS2732</name>
</gene>
<dbReference type="InterPro" id="IPR033362">
    <property type="entry name" value="SSNA1_fam"/>
</dbReference>
<sequence>MASQGASLQNYNNELVKCIEDLKEKREEVNRQILKDEEEKQKIQNDLRILTERLSRINDSLARKVASRNEYDKTIMETEAAYMKILESSQTLLHVLKRESVSLTKKKQSSNGTNEP</sequence>